<dbReference type="VEuPathDB" id="FungiDB:AMAG_18245"/>
<dbReference type="PANTHER" id="PTHR16932:SF18">
    <property type="entry name" value="INTERFERON, ALPHA-INDUCIBLE PROTEIN 27-LIKE 2"/>
    <property type="match status" value="1"/>
</dbReference>
<sequence length="259" mass="26259">MNELNLFPVSAGEPLACAALDLHNSAHEQFACNVQNTGTVGEWIVTADADTKQHVVQDPEKYTATSAWIAQVADDTTHIVDSAMPCVTKAAGDTKKSIANPATEFRTYDTRDYKSYMYDSATHHHDYDNVAAHATVIARKSTSKIYAIATAAVVGAVVVPLVIGAVAPVVAGALGFSAKGIVAHSVAAGMMSTMGGAVTQAGSLVATMQAIGATGAVAFSPAVSAVAAVVGASVASAAAKGSVLAIDAATAAGRDRVEK</sequence>
<name>A0A0L0S7T9_ALLM3</name>
<evidence type="ECO:0000256" key="4">
    <source>
        <dbReference type="ARBA" id="ARBA00022989"/>
    </source>
</evidence>
<evidence type="ECO:0000313" key="7">
    <source>
        <dbReference type="EMBL" id="KNE58429.1"/>
    </source>
</evidence>
<organism evidence="7 8">
    <name type="scientific">Allomyces macrogynus (strain ATCC 38327)</name>
    <name type="common">Allomyces javanicus var. macrogynus</name>
    <dbReference type="NCBI Taxonomy" id="578462"/>
    <lineage>
        <taxon>Eukaryota</taxon>
        <taxon>Fungi</taxon>
        <taxon>Fungi incertae sedis</taxon>
        <taxon>Blastocladiomycota</taxon>
        <taxon>Blastocladiomycetes</taxon>
        <taxon>Blastocladiales</taxon>
        <taxon>Blastocladiaceae</taxon>
        <taxon>Allomyces</taxon>
    </lineage>
</organism>
<dbReference type="GO" id="GO:0016020">
    <property type="term" value="C:membrane"/>
    <property type="evidence" value="ECO:0007669"/>
    <property type="project" value="UniProtKB-SubCell"/>
</dbReference>
<dbReference type="OrthoDB" id="10559945at2759"/>
<dbReference type="Gene3D" id="6.10.110.10">
    <property type="match status" value="1"/>
</dbReference>
<reference evidence="7 8" key="1">
    <citation type="submission" date="2009-11" db="EMBL/GenBank/DDBJ databases">
        <title>Annotation of Allomyces macrogynus ATCC 38327.</title>
        <authorList>
            <consortium name="The Broad Institute Genome Sequencing Platform"/>
            <person name="Russ C."/>
            <person name="Cuomo C."/>
            <person name="Burger G."/>
            <person name="Gray M.W."/>
            <person name="Holland P.W.H."/>
            <person name="King N."/>
            <person name="Lang F.B.F."/>
            <person name="Roger A.J."/>
            <person name="Ruiz-Trillo I."/>
            <person name="Young S.K."/>
            <person name="Zeng Q."/>
            <person name="Gargeya S."/>
            <person name="Fitzgerald M."/>
            <person name="Haas B."/>
            <person name="Abouelleil A."/>
            <person name="Alvarado L."/>
            <person name="Arachchi H.M."/>
            <person name="Berlin A."/>
            <person name="Chapman S.B."/>
            <person name="Gearin G."/>
            <person name="Goldberg J."/>
            <person name="Griggs A."/>
            <person name="Gujja S."/>
            <person name="Hansen M."/>
            <person name="Heiman D."/>
            <person name="Howarth C."/>
            <person name="Larimer J."/>
            <person name="Lui A."/>
            <person name="MacDonald P.J.P."/>
            <person name="McCowen C."/>
            <person name="Montmayeur A."/>
            <person name="Murphy C."/>
            <person name="Neiman D."/>
            <person name="Pearson M."/>
            <person name="Priest M."/>
            <person name="Roberts A."/>
            <person name="Saif S."/>
            <person name="Shea T."/>
            <person name="Sisk P."/>
            <person name="Stolte C."/>
            <person name="Sykes S."/>
            <person name="Wortman J."/>
            <person name="Nusbaum C."/>
            <person name="Birren B."/>
        </authorList>
    </citation>
    <scope>NUCLEOTIDE SEQUENCE [LARGE SCALE GENOMIC DNA]</scope>
    <source>
        <strain evidence="7 8">ATCC 38327</strain>
    </source>
</reference>
<feature type="transmembrane region" description="Helical" evidence="6">
    <location>
        <begin position="176"/>
        <end position="198"/>
    </location>
</feature>
<comment type="subcellular location">
    <subcellularLocation>
        <location evidence="1">Membrane</location>
        <topology evidence="1">Multi-pass membrane protein</topology>
    </subcellularLocation>
</comment>
<evidence type="ECO:0008006" key="9">
    <source>
        <dbReference type="Google" id="ProtNLM"/>
    </source>
</evidence>
<evidence type="ECO:0000256" key="6">
    <source>
        <dbReference type="SAM" id="Phobius"/>
    </source>
</evidence>
<dbReference type="EMBL" id="GG745333">
    <property type="protein sequence ID" value="KNE58429.1"/>
    <property type="molecule type" value="Genomic_DNA"/>
</dbReference>
<reference evidence="8" key="2">
    <citation type="submission" date="2009-11" db="EMBL/GenBank/DDBJ databases">
        <title>The Genome Sequence of Allomyces macrogynus strain ATCC 38327.</title>
        <authorList>
            <consortium name="The Broad Institute Genome Sequencing Platform"/>
            <person name="Russ C."/>
            <person name="Cuomo C."/>
            <person name="Shea T."/>
            <person name="Young S.K."/>
            <person name="Zeng Q."/>
            <person name="Koehrsen M."/>
            <person name="Haas B."/>
            <person name="Borodovsky M."/>
            <person name="Guigo R."/>
            <person name="Alvarado L."/>
            <person name="Berlin A."/>
            <person name="Borenstein D."/>
            <person name="Chen Z."/>
            <person name="Engels R."/>
            <person name="Freedman E."/>
            <person name="Gellesch M."/>
            <person name="Goldberg J."/>
            <person name="Griggs A."/>
            <person name="Gujja S."/>
            <person name="Heiman D."/>
            <person name="Hepburn T."/>
            <person name="Howarth C."/>
            <person name="Jen D."/>
            <person name="Larson L."/>
            <person name="Lewis B."/>
            <person name="Mehta T."/>
            <person name="Park D."/>
            <person name="Pearson M."/>
            <person name="Roberts A."/>
            <person name="Saif S."/>
            <person name="Shenoy N."/>
            <person name="Sisk P."/>
            <person name="Stolte C."/>
            <person name="Sykes S."/>
            <person name="Walk T."/>
            <person name="White J."/>
            <person name="Yandava C."/>
            <person name="Burger G."/>
            <person name="Gray M.W."/>
            <person name="Holland P.W.H."/>
            <person name="King N."/>
            <person name="Lang F.B.F."/>
            <person name="Roger A.J."/>
            <person name="Ruiz-Trillo I."/>
            <person name="Lander E."/>
            <person name="Nusbaum C."/>
        </authorList>
    </citation>
    <scope>NUCLEOTIDE SEQUENCE [LARGE SCALE GENOMIC DNA]</scope>
    <source>
        <strain evidence="8">ATCC 38327</strain>
    </source>
</reference>
<evidence type="ECO:0000256" key="5">
    <source>
        <dbReference type="ARBA" id="ARBA00023136"/>
    </source>
</evidence>
<evidence type="ECO:0000313" key="8">
    <source>
        <dbReference type="Proteomes" id="UP000054350"/>
    </source>
</evidence>
<dbReference type="InterPro" id="IPR038213">
    <property type="entry name" value="IFI6/IFI27-like_sf"/>
</dbReference>
<keyword evidence="3 6" id="KW-0812">Transmembrane</keyword>
<dbReference type="Pfam" id="PF06140">
    <property type="entry name" value="Ifi-6-16"/>
    <property type="match status" value="1"/>
</dbReference>
<keyword evidence="8" id="KW-1185">Reference proteome</keyword>
<proteinExistence type="inferred from homology"/>
<keyword evidence="4 6" id="KW-1133">Transmembrane helix</keyword>
<dbReference type="InterPro" id="IPR009311">
    <property type="entry name" value="IFI6/IFI27-like"/>
</dbReference>
<gene>
    <name evidence="7" type="ORF">AMAG_18245</name>
</gene>
<evidence type="ECO:0000256" key="1">
    <source>
        <dbReference type="ARBA" id="ARBA00004141"/>
    </source>
</evidence>
<protein>
    <recommendedName>
        <fullName evidence="9">Transmembrane protein</fullName>
    </recommendedName>
</protein>
<accession>A0A0L0S7T9</accession>
<dbReference type="AlphaFoldDB" id="A0A0L0S7T9"/>
<dbReference type="Proteomes" id="UP000054350">
    <property type="component" value="Unassembled WGS sequence"/>
</dbReference>
<evidence type="ECO:0000256" key="3">
    <source>
        <dbReference type="ARBA" id="ARBA00022692"/>
    </source>
</evidence>
<comment type="similarity">
    <text evidence="2">Belongs to the IFI6/IFI27 family.</text>
</comment>
<feature type="transmembrane region" description="Helical" evidence="6">
    <location>
        <begin position="210"/>
        <end position="234"/>
    </location>
</feature>
<dbReference type="PANTHER" id="PTHR16932">
    <property type="entry name" value="INTERFERON ALPHA-INDUCIBLE PROTEIN 27"/>
    <property type="match status" value="1"/>
</dbReference>
<keyword evidence="5 6" id="KW-0472">Membrane</keyword>
<feature type="transmembrane region" description="Helical" evidence="6">
    <location>
        <begin position="145"/>
        <end position="170"/>
    </location>
</feature>
<evidence type="ECO:0000256" key="2">
    <source>
        <dbReference type="ARBA" id="ARBA00007262"/>
    </source>
</evidence>